<keyword evidence="3" id="KW-1185">Reference proteome</keyword>
<proteinExistence type="predicted"/>
<protein>
    <submittedName>
        <fullName evidence="2">Por secretion system C-terminal sorting domain-containing protein</fullName>
    </submittedName>
</protein>
<sequence>MENNDSHKISKKLLRYGAVTAALAGVTEASGQIMYTDVDPDEGGAGVLYNLDMDNDNNSDFQLRHLDVSFSGGTLNSVVVGPAADSMSNFSNSILASSNEGFVYPLVLNGGDPISSGVSGWNNEELQYLNGESCSVGNWCDETDKYLGLRFKIGTDVYYGWARLDVATNGESWVIKDYAYNTQPGEPLDAGETDPTMGTEDLLASTVKVVTDNKFIELYNLPSKSAYKLYAISGKEVMMGQTSEENFVIPANGLSNGVYIVQILDENTGDLMRKKIIL</sequence>
<evidence type="ECO:0000256" key="1">
    <source>
        <dbReference type="ARBA" id="ARBA00022729"/>
    </source>
</evidence>
<name>A0A1I7F099_9FLAO</name>
<dbReference type="AlphaFoldDB" id="A0A1I7F099"/>
<organism evidence="2 3">
    <name type="scientific">Pustulibacterium marinum</name>
    <dbReference type="NCBI Taxonomy" id="1224947"/>
    <lineage>
        <taxon>Bacteria</taxon>
        <taxon>Pseudomonadati</taxon>
        <taxon>Bacteroidota</taxon>
        <taxon>Flavobacteriia</taxon>
        <taxon>Flavobacteriales</taxon>
        <taxon>Flavobacteriaceae</taxon>
        <taxon>Pustulibacterium</taxon>
    </lineage>
</organism>
<dbReference type="RefSeq" id="WP_093022533.1">
    <property type="nucleotide sequence ID" value="NZ_FPBK01000001.1"/>
</dbReference>
<dbReference type="InterPro" id="IPR026444">
    <property type="entry name" value="Secre_tail"/>
</dbReference>
<keyword evidence="1" id="KW-0732">Signal</keyword>
<evidence type="ECO:0000313" key="3">
    <source>
        <dbReference type="Proteomes" id="UP000199138"/>
    </source>
</evidence>
<reference evidence="2 3" key="1">
    <citation type="submission" date="2016-10" db="EMBL/GenBank/DDBJ databases">
        <authorList>
            <person name="de Groot N.N."/>
        </authorList>
    </citation>
    <scope>NUCLEOTIDE SEQUENCE [LARGE SCALE GENOMIC DNA]</scope>
    <source>
        <strain evidence="2 3">CGMCC 1.12333</strain>
    </source>
</reference>
<evidence type="ECO:0000313" key="2">
    <source>
        <dbReference type="EMBL" id="SFU29564.1"/>
    </source>
</evidence>
<dbReference type="NCBIfam" id="TIGR04183">
    <property type="entry name" value="Por_Secre_tail"/>
    <property type="match status" value="1"/>
</dbReference>
<dbReference type="EMBL" id="FPBK01000001">
    <property type="protein sequence ID" value="SFU29564.1"/>
    <property type="molecule type" value="Genomic_DNA"/>
</dbReference>
<dbReference type="OrthoDB" id="1134604at2"/>
<gene>
    <name evidence="2" type="ORF">SAMN05216480_101492</name>
</gene>
<accession>A0A1I7F099</accession>
<dbReference type="Proteomes" id="UP000199138">
    <property type="component" value="Unassembled WGS sequence"/>
</dbReference>
<dbReference type="STRING" id="1224947.SAMN05216480_101492"/>